<dbReference type="Proteomes" id="UP001501637">
    <property type="component" value="Unassembled WGS sequence"/>
</dbReference>
<gene>
    <name evidence="1" type="ORF">GCM10010449_06030</name>
</gene>
<reference evidence="2" key="1">
    <citation type="journal article" date="2019" name="Int. J. Syst. Evol. Microbiol.">
        <title>The Global Catalogue of Microorganisms (GCM) 10K type strain sequencing project: providing services to taxonomists for standard genome sequencing and annotation.</title>
        <authorList>
            <consortium name="The Broad Institute Genomics Platform"/>
            <consortium name="The Broad Institute Genome Sequencing Center for Infectious Disease"/>
            <person name="Wu L."/>
            <person name="Ma J."/>
        </authorList>
    </citation>
    <scope>NUCLEOTIDE SEQUENCE [LARGE SCALE GENOMIC DNA]</scope>
    <source>
        <strain evidence="2">JCM 9092</strain>
    </source>
</reference>
<keyword evidence="2" id="KW-1185">Reference proteome</keyword>
<sequence length="91" mass="10510">MRVSQYGLTLRHDLAAELRWWQTDLEQIGGVFLHRDRRQSQTAVLGSTDSEEPLMLPLEAIDLDAFRHRHEHHTFRCGLLLDGCGGQQEWG</sequence>
<organism evidence="1 2">
    <name type="scientific">Streptomyces rectiviolaceus</name>
    <dbReference type="NCBI Taxonomy" id="332591"/>
    <lineage>
        <taxon>Bacteria</taxon>
        <taxon>Bacillati</taxon>
        <taxon>Actinomycetota</taxon>
        <taxon>Actinomycetes</taxon>
        <taxon>Kitasatosporales</taxon>
        <taxon>Streptomycetaceae</taxon>
        <taxon>Streptomyces</taxon>
    </lineage>
</organism>
<evidence type="ECO:0000313" key="1">
    <source>
        <dbReference type="EMBL" id="GAA3085061.1"/>
    </source>
</evidence>
<evidence type="ECO:0000313" key="2">
    <source>
        <dbReference type="Proteomes" id="UP001501637"/>
    </source>
</evidence>
<proteinExistence type="predicted"/>
<accession>A0ABP6M8Y0</accession>
<name>A0ABP6M8Y0_9ACTN</name>
<protein>
    <submittedName>
        <fullName evidence="1">Uncharacterized protein</fullName>
    </submittedName>
</protein>
<dbReference type="EMBL" id="BAAAUG010000013">
    <property type="protein sequence ID" value="GAA3085061.1"/>
    <property type="molecule type" value="Genomic_DNA"/>
</dbReference>
<comment type="caution">
    <text evidence="1">The sequence shown here is derived from an EMBL/GenBank/DDBJ whole genome shotgun (WGS) entry which is preliminary data.</text>
</comment>